<name>A0A1H8BH31_9RHOB</name>
<evidence type="ECO:0000256" key="1">
    <source>
        <dbReference type="SAM" id="Coils"/>
    </source>
</evidence>
<feature type="coiled-coil region" evidence="1">
    <location>
        <begin position="46"/>
        <end position="119"/>
    </location>
</feature>
<gene>
    <name evidence="2" type="ORF">SAMN04488103_102155</name>
</gene>
<dbReference type="RefSeq" id="WP_091297655.1">
    <property type="nucleotide sequence ID" value="NZ_FOCE01000002.1"/>
</dbReference>
<protein>
    <submittedName>
        <fullName evidence="2">Uncharacterized protein</fullName>
    </submittedName>
</protein>
<accession>A0A1H8BH31</accession>
<reference evidence="2 3" key="1">
    <citation type="submission" date="2016-10" db="EMBL/GenBank/DDBJ databases">
        <authorList>
            <person name="de Groot N.N."/>
        </authorList>
    </citation>
    <scope>NUCLEOTIDE SEQUENCE [LARGE SCALE GENOMIC DNA]</scope>
    <source>
        <strain evidence="2 3">DSM 3857</strain>
    </source>
</reference>
<keyword evidence="3" id="KW-1185">Reference proteome</keyword>
<keyword evidence="1" id="KW-0175">Coiled coil</keyword>
<organism evidence="2 3">
    <name type="scientific">Gemmobacter aquatilis</name>
    <dbReference type="NCBI Taxonomy" id="933059"/>
    <lineage>
        <taxon>Bacteria</taxon>
        <taxon>Pseudomonadati</taxon>
        <taxon>Pseudomonadota</taxon>
        <taxon>Alphaproteobacteria</taxon>
        <taxon>Rhodobacterales</taxon>
        <taxon>Paracoccaceae</taxon>
        <taxon>Gemmobacter</taxon>
    </lineage>
</organism>
<dbReference type="EMBL" id="FOCE01000002">
    <property type="protein sequence ID" value="SEM81434.1"/>
    <property type="molecule type" value="Genomic_DNA"/>
</dbReference>
<dbReference type="STRING" id="933059.SAMN04488103_102155"/>
<dbReference type="OrthoDB" id="7871100at2"/>
<sequence>MSDLAELERRITAALARIGAGLDALSTAEAAPPQAGVAEGEQAAEIAALQSALEAERAINAQLNERLRAVKERDGEEGAKLQARLEQLTRQLDVQGLELQRMRKSTIQLRESLRQLREQKQGEVEAHLLNKAMLAELEALRAARSSEVAELDEILAELTPILAGTEKTDA</sequence>
<evidence type="ECO:0000313" key="3">
    <source>
        <dbReference type="Proteomes" id="UP000198761"/>
    </source>
</evidence>
<dbReference type="Proteomes" id="UP000198761">
    <property type="component" value="Unassembled WGS sequence"/>
</dbReference>
<dbReference type="AlphaFoldDB" id="A0A1H8BH31"/>
<proteinExistence type="predicted"/>
<evidence type="ECO:0000313" key="2">
    <source>
        <dbReference type="EMBL" id="SEM81434.1"/>
    </source>
</evidence>